<keyword evidence="1" id="KW-0560">Oxidoreductase</keyword>
<dbReference type="GO" id="GO:0032440">
    <property type="term" value="F:2-alkenal reductase [NAD(P)H] activity"/>
    <property type="evidence" value="ECO:0007669"/>
    <property type="project" value="TreeGrafter"/>
</dbReference>
<organism evidence="3 4">
    <name type="scientific">Malus baccata</name>
    <name type="common">Siberian crab apple</name>
    <name type="synonym">Pyrus baccata</name>
    <dbReference type="NCBI Taxonomy" id="106549"/>
    <lineage>
        <taxon>Eukaryota</taxon>
        <taxon>Viridiplantae</taxon>
        <taxon>Streptophyta</taxon>
        <taxon>Embryophyta</taxon>
        <taxon>Tracheophyta</taxon>
        <taxon>Spermatophyta</taxon>
        <taxon>Magnoliopsida</taxon>
        <taxon>eudicotyledons</taxon>
        <taxon>Gunneridae</taxon>
        <taxon>Pentapetalae</taxon>
        <taxon>rosids</taxon>
        <taxon>fabids</taxon>
        <taxon>Rosales</taxon>
        <taxon>Rosaceae</taxon>
        <taxon>Amygdaloideae</taxon>
        <taxon>Maleae</taxon>
        <taxon>Malus</taxon>
    </lineage>
</organism>
<dbReference type="InterPro" id="IPR011032">
    <property type="entry name" value="GroES-like_sf"/>
</dbReference>
<dbReference type="InterPro" id="IPR036291">
    <property type="entry name" value="NAD(P)-bd_dom_sf"/>
</dbReference>
<keyword evidence="4" id="KW-1185">Reference proteome</keyword>
<gene>
    <name evidence="3" type="ORF">C1H46_009838</name>
</gene>
<reference evidence="3 4" key="1">
    <citation type="journal article" date="2019" name="G3 (Bethesda)">
        <title>Sequencing of a Wild Apple (Malus baccata) Genome Unravels the Differences Between Cultivated and Wild Apple Species Regarding Disease Resistance and Cold Tolerance.</title>
        <authorList>
            <person name="Chen X."/>
        </authorList>
    </citation>
    <scope>NUCLEOTIDE SEQUENCE [LARGE SCALE GENOMIC DNA]</scope>
    <source>
        <strain evidence="4">cv. Shandingzi</strain>
        <tissue evidence="3">Leaves</tissue>
    </source>
</reference>
<dbReference type="Proteomes" id="UP000315295">
    <property type="component" value="Unassembled WGS sequence"/>
</dbReference>
<dbReference type="Pfam" id="PF16884">
    <property type="entry name" value="ADH_N_2"/>
    <property type="match status" value="1"/>
</dbReference>
<evidence type="ECO:0000313" key="4">
    <source>
        <dbReference type="Proteomes" id="UP000315295"/>
    </source>
</evidence>
<dbReference type="SUPFAM" id="SSF51735">
    <property type="entry name" value="NAD(P)-binding Rossmann-fold domains"/>
    <property type="match status" value="1"/>
</dbReference>
<dbReference type="InterPro" id="IPR041694">
    <property type="entry name" value="ADH_N_2"/>
</dbReference>
<comment type="caution">
    <text evidence="3">The sequence shown here is derived from an EMBL/GenBank/DDBJ whole genome shotgun (WGS) entry which is preliminary data.</text>
</comment>
<dbReference type="PANTHER" id="PTHR43205">
    <property type="entry name" value="PROSTAGLANDIN REDUCTASE"/>
    <property type="match status" value="1"/>
</dbReference>
<proteinExistence type="predicted"/>
<dbReference type="InterPro" id="IPR045010">
    <property type="entry name" value="MDR_fam"/>
</dbReference>
<dbReference type="PANTHER" id="PTHR43205:SF7">
    <property type="entry name" value="PROSTAGLANDIN REDUCTASE 1"/>
    <property type="match status" value="1"/>
</dbReference>
<dbReference type="AlphaFoldDB" id="A0A540N0E8"/>
<evidence type="ECO:0000256" key="1">
    <source>
        <dbReference type="ARBA" id="ARBA00023002"/>
    </source>
</evidence>
<name>A0A540N0E8_MALBA</name>
<sequence>MAMAMASGLEEVRNKQVVLKNYVSEKAEESDMHVTVSTLKLKVPQDSKAVVVKNLYLSCDAYLRIRMDRTQPPNGVFTSLTPGSPLNGFGVAKILELGHPEFKEGDLVWGTTGWEDYSIITEPEQLFKIHHTDVPLSYYTGLLGMPGITAFVGFHEICSPKKGDYVFISAAAGAVGQLVGQFAKQMGCYVVGSVGSKEKVAGLALEDDGIFRVDGAAPGGGGEAVVGEEVGGRGADLGEVVDLGVLREGGFKGFEGGDGGGGGGFGEVVAGVVDGGRSTKEQAWIDEAFNYREEPDLEAALKSLKQPQDFSNLVSIIYNRIRIEGFVVFDYFHLYPKFLDMVIPYIREGKIVYLEDIAEGLESAPAALVGLFSGRNVGNQVVLVAYE</sequence>
<evidence type="ECO:0000259" key="2">
    <source>
        <dbReference type="Pfam" id="PF16884"/>
    </source>
</evidence>
<accession>A0A540N0E8</accession>
<dbReference type="EMBL" id="VIEB01000138">
    <property type="protein sequence ID" value="TQE04531.1"/>
    <property type="molecule type" value="Genomic_DNA"/>
</dbReference>
<dbReference type="Gene3D" id="3.40.50.720">
    <property type="entry name" value="NAD(P)-binding Rossmann-like Domain"/>
    <property type="match status" value="2"/>
</dbReference>
<evidence type="ECO:0000313" key="3">
    <source>
        <dbReference type="EMBL" id="TQE04531.1"/>
    </source>
</evidence>
<protein>
    <recommendedName>
        <fullName evidence="2">Oxidoreductase N-terminal domain-containing protein</fullName>
    </recommendedName>
</protein>
<dbReference type="Gene3D" id="3.90.180.10">
    <property type="entry name" value="Medium-chain alcohol dehydrogenases, catalytic domain"/>
    <property type="match status" value="2"/>
</dbReference>
<dbReference type="STRING" id="106549.A0A540N0E8"/>
<feature type="domain" description="Oxidoreductase N-terminal" evidence="2">
    <location>
        <begin position="15"/>
        <end position="129"/>
    </location>
</feature>
<dbReference type="SUPFAM" id="SSF50129">
    <property type="entry name" value="GroES-like"/>
    <property type="match status" value="1"/>
</dbReference>